<keyword evidence="12" id="KW-1133">Transmembrane helix</keyword>
<dbReference type="EMBL" id="BMAW01056700">
    <property type="protein sequence ID" value="GFT07135.1"/>
    <property type="molecule type" value="Genomic_DNA"/>
</dbReference>
<gene>
    <name evidence="14" type="primary">Cpped1</name>
    <name evidence="14" type="ORF">NPIL_178761</name>
</gene>
<evidence type="ECO:0000256" key="7">
    <source>
        <dbReference type="ARBA" id="ARBA00022723"/>
    </source>
</evidence>
<dbReference type="EC" id="3.1.3.16" evidence="4"/>
<dbReference type="OrthoDB" id="45007at2759"/>
<evidence type="ECO:0000256" key="10">
    <source>
        <dbReference type="ARBA" id="ARBA00047761"/>
    </source>
</evidence>
<evidence type="ECO:0000256" key="3">
    <source>
        <dbReference type="ARBA" id="ARBA00010567"/>
    </source>
</evidence>
<dbReference type="Pfam" id="PF00149">
    <property type="entry name" value="Metallophos"/>
    <property type="match status" value="1"/>
</dbReference>
<evidence type="ECO:0000256" key="11">
    <source>
        <dbReference type="ARBA" id="ARBA00048336"/>
    </source>
</evidence>
<evidence type="ECO:0000256" key="1">
    <source>
        <dbReference type="ARBA" id="ARBA00001968"/>
    </source>
</evidence>
<comment type="cofactor">
    <cofactor evidence="1">
        <name>a divalent metal cation</name>
        <dbReference type="ChEBI" id="CHEBI:60240"/>
    </cofactor>
</comment>
<dbReference type="GO" id="GO:0005737">
    <property type="term" value="C:cytoplasm"/>
    <property type="evidence" value="ECO:0007669"/>
    <property type="project" value="UniProtKB-SubCell"/>
</dbReference>
<evidence type="ECO:0000256" key="9">
    <source>
        <dbReference type="ARBA" id="ARBA00032900"/>
    </source>
</evidence>
<dbReference type="InterPro" id="IPR041867">
    <property type="entry name" value="MPP_CSTP1"/>
</dbReference>
<comment type="catalytic activity">
    <reaction evidence="10">
        <text>O-phospho-L-seryl-[protein] + H2O = L-seryl-[protein] + phosphate</text>
        <dbReference type="Rhea" id="RHEA:20629"/>
        <dbReference type="Rhea" id="RHEA-COMP:9863"/>
        <dbReference type="Rhea" id="RHEA-COMP:11604"/>
        <dbReference type="ChEBI" id="CHEBI:15377"/>
        <dbReference type="ChEBI" id="CHEBI:29999"/>
        <dbReference type="ChEBI" id="CHEBI:43474"/>
        <dbReference type="ChEBI" id="CHEBI:83421"/>
        <dbReference type="EC" id="3.1.3.16"/>
    </reaction>
</comment>
<dbReference type="SUPFAM" id="SSF56300">
    <property type="entry name" value="Metallo-dependent phosphatases"/>
    <property type="match status" value="1"/>
</dbReference>
<dbReference type="InterPro" id="IPR051918">
    <property type="entry name" value="STPP_CPPED1"/>
</dbReference>
<dbReference type="GO" id="GO:0046872">
    <property type="term" value="F:metal ion binding"/>
    <property type="evidence" value="ECO:0007669"/>
    <property type="project" value="UniProtKB-KW"/>
</dbReference>
<comment type="subcellular location">
    <subcellularLocation>
        <location evidence="2">Cytoplasm</location>
    </subcellularLocation>
</comment>
<protein>
    <recommendedName>
        <fullName evidence="5">Serine/threonine-protein phosphatase CPPED1</fullName>
        <ecNumber evidence="4">3.1.3.16</ecNumber>
    </recommendedName>
    <alternativeName>
        <fullName evidence="9">Calcineurin-like phosphoesterase domain-containing protein 1</fullName>
    </alternativeName>
</protein>
<dbReference type="Gene3D" id="3.60.21.10">
    <property type="match status" value="1"/>
</dbReference>
<evidence type="ECO:0000256" key="4">
    <source>
        <dbReference type="ARBA" id="ARBA00013081"/>
    </source>
</evidence>
<dbReference type="Proteomes" id="UP000887013">
    <property type="component" value="Unassembled WGS sequence"/>
</dbReference>
<evidence type="ECO:0000256" key="6">
    <source>
        <dbReference type="ARBA" id="ARBA00022490"/>
    </source>
</evidence>
<evidence type="ECO:0000256" key="8">
    <source>
        <dbReference type="ARBA" id="ARBA00022801"/>
    </source>
</evidence>
<evidence type="ECO:0000313" key="14">
    <source>
        <dbReference type="EMBL" id="GFT07135.1"/>
    </source>
</evidence>
<dbReference type="CDD" id="cd07395">
    <property type="entry name" value="MPP_CSTP1"/>
    <property type="match status" value="1"/>
</dbReference>
<dbReference type="InterPro" id="IPR029052">
    <property type="entry name" value="Metallo-depent_PP-like"/>
</dbReference>
<evidence type="ECO:0000256" key="12">
    <source>
        <dbReference type="SAM" id="Phobius"/>
    </source>
</evidence>
<dbReference type="AlphaFoldDB" id="A0A8X6TGU5"/>
<reference evidence="14" key="1">
    <citation type="submission" date="2020-08" db="EMBL/GenBank/DDBJ databases">
        <title>Multicomponent nature underlies the extraordinary mechanical properties of spider dragline silk.</title>
        <authorList>
            <person name="Kono N."/>
            <person name="Nakamura H."/>
            <person name="Mori M."/>
            <person name="Yoshida Y."/>
            <person name="Ohtoshi R."/>
            <person name="Malay A.D."/>
            <person name="Moran D.A.P."/>
            <person name="Tomita M."/>
            <person name="Numata K."/>
            <person name="Arakawa K."/>
        </authorList>
    </citation>
    <scope>NUCLEOTIDE SEQUENCE</scope>
</reference>
<comment type="caution">
    <text evidence="14">The sequence shown here is derived from an EMBL/GenBank/DDBJ whole genome shotgun (WGS) entry which is preliminary data.</text>
</comment>
<dbReference type="PANTHER" id="PTHR43143:SF1">
    <property type="entry name" value="SERINE_THREONINE-PROTEIN PHOSPHATASE CPPED1"/>
    <property type="match status" value="1"/>
</dbReference>
<keyword evidence="12" id="KW-0812">Transmembrane</keyword>
<keyword evidence="8" id="KW-0378">Hydrolase</keyword>
<feature type="domain" description="Calcineurin-like phosphoesterase" evidence="13">
    <location>
        <begin position="89"/>
        <end position="269"/>
    </location>
</feature>
<evidence type="ECO:0000256" key="2">
    <source>
        <dbReference type="ARBA" id="ARBA00004496"/>
    </source>
</evidence>
<comment type="catalytic activity">
    <reaction evidence="11">
        <text>O-phospho-L-threonyl-[protein] + H2O = L-threonyl-[protein] + phosphate</text>
        <dbReference type="Rhea" id="RHEA:47004"/>
        <dbReference type="Rhea" id="RHEA-COMP:11060"/>
        <dbReference type="Rhea" id="RHEA-COMP:11605"/>
        <dbReference type="ChEBI" id="CHEBI:15377"/>
        <dbReference type="ChEBI" id="CHEBI:30013"/>
        <dbReference type="ChEBI" id="CHEBI:43474"/>
        <dbReference type="ChEBI" id="CHEBI:61977"/>
        <dbReference type="EC" id="3.1.3.16"/>
    </reaction>
</comment>
<organism evidence="14 15">
    <name type="scientific">Nephila pilipes</name>
    <name type="common">Giant wood spider</name>
    <name type="synonym">Nephila maculata</name>
    <dbReference type="NCBI Taxonomy" id="299642"/>
    <lineage>
        <taxon>Eukaryota</taxon>
        <taxon>Metazoa</taxon>
        <taxon>Ecdysozoa</taxon>
        <taxon>Arthropoda</taxon>
        <taxon>Chelicerata</taxon>
        <taxon>Arachnida</taxon>
        <taxon>Araneae</taxon>
        <taxon>Araneomorphae</taxon>
        <taxon>Entelegynae</taxon>
        <taxon>Araneoidea</taxon>
        <taxon>Nephilidae</taxon>
        <taxon>Nephila</taxon>
    </lineage>
</organism>
<name>A0A8X6TGU5_NEPPI</name>
<evidence type="ECO:0000259" key="13">
    <source>
        <dbReference type="Pfam" id="PF00149"/>
    </source>
</evidence>
<dbReference type="InterPro" id="IPR004843">
    <property type="entry name" value="Calcineurin-like_PHP"/>
</dbReference>
<keyword evidence="6" id="KW-0963">Cytoplasm</keyword>
<feature type="transmembrane region" description="Helical" evidence="12">
    <location>
        <begin position="6"/>
        <end position="25"/>
    </location>
</feature>
<comment type="similarity">
    <text evidence="3">Belongs to the metallophosphoesterase superfamily. CPPED1 family.</text>
</comment>
<dbReference type="PANTHER" id="PTHR43143">
    <property type="entry name" value="METALLOPHOSPHOESTERASE, CALCINEURIN SUPERFAMILY"/>
    <property type="match status" value="1"/>
</dbReference>
<accession>A0A8X6TGU5</accession>
<keyword evidence="12" id="KW-0472">Membrane</keyword>
<proteinExistence type="inferred from homology"/>
<evidence type="ECO:0000313" key="15">
    <source>
        <dbReference type="Proteomes" id="UP000887013"/>
    </source>
</evidence>
<keyword evidence="15" id="KW-1185">Reference proteome</keyword>
<evidence type="ECO:0000256" key="5">
    <source>
        <dbReference type="ARBA" id="ARBA00013356"/>
    </source>
</evidence>
<sequence length="324" mass="37412">MCGNKFSVSVTAIYIGFVWGIFFLLTMAEETLLRKAENRTYPGFEKEEESSWNGPFYFIQGADTQLGLIERYIEKKPNPGWKEEIELTRAAIEAIKAMNPRPRFFVVCGDFVDAFPGTSLRYPQEEDLIRLFKELHPDIPLICVCGNHDVGDTPTHESVQIYKNRFGDDYFTFYCGGVMFIVINSQFFKDPSQVQDLACEQEKWLDDQLEEAKSGKYKHVVVFQHIPWFINNLEEDDDYFNLQKGAREKMLQKFYDANIRVVFCGHYHGNAGGYFRDLEVVVTSAIGGQLKGDKSGFRVVKLDDNTINHNYYALEDVPKNIYLQ</sequence>
<dbReference type="GO" id="GO:0004722">
    <property type="term" value="F:protein serine/threonine phosphatase activity"/>
    <property type="evidence" value="ECO:0007669"/>
    <property type="project" value="UniProtKB-EC"/>
</dbReference>
<keyword evidence="7" id="KW-0479">Metal-binding</keyword>